<evidence type="ECO:0000313" key="2">
    <source>
        <dbReference type="EMBL" id="KZV96474.1"/>
    </source>
</evidence>
<dbReference type="Proteomes" id="UP000077266">
    <property type="component" value="Unassembled WGS sequence"/>
</dbReference>
<gene>
    <name evidence="2" type="ORF">EXIGLDRAFT_765281</name>
</gene>
<dbReference type="AlphaFoldDB" id="A0A165KK93"/>
<keyword evidence="1" id="KW-0472">Membrane</keyword>
<evidence type="ECO:0000256" key="1">
    <source>
        <dbReference type="SAM" id="Phobius"/>
    </source>
</evidence>
<accession>A0A165KK93</accession>
<feature type="transmembrane region" description="Helical" evidence="1">
    <location>
        <begin position="20"/>
        <end position="40"/>
    </location>
</feature>
<reference evidence="2 3" key="1">
    <citation type="journal article" date="2016" name="Mol. Biol. Evol.">
        <title>Comparative Genomics of Early-Diverging Mushroom-Forming Fungi Provides Insights into the Origins of Lignocellulose Decay Capabilities.</title>
        <authorList>
            <person name="Nagy L.G."/>
            <person name="Riley R."/>
            <person name="Tritt A."/>
            <person name="Adam C."/>
            <person name="Daum C."/>
            <person name="Floudas D."/>
            <person name="Sun H."/>
            <person name="Yadav J.S."/>
            <person name="Pangilinan J."/>
            <person name="Larsson K.H."/>
            <person name="Matsuura K."/>
            <person name="Barry K."/>
            <person name="Labutti K."/>
            <person name="Kuo R."/>
            <person name="Ohm R.A."/>
            <person name="Bhattacharya S.S."/>
            <person name="Shirouzu T."/>
            <person name="Yoshinaga Y."/>
            <person name="Martin F.M."/>
            <person name="Grigoriev I.V."/>
            <person name="Hibbett D.S."/>
        </authorList>
    </citation>
    <scope>NUCLEOTIDE SEQUENCE [LARGE SCALE GENOMIC DNA]</scope>
    <source>
        <strain evidence="2 3">HHB12029</strain>
    </source>
</reference>
<dbReference type="EMBL" id="KV425942">
    <property type="protein sequence ID" value="KZV96474.1"/>
    <property type="molecule type" value="Genomic_DNA"/>
</dbReference>
<evidence type="ECO:0000313" key="3">
    <source>
        <dbReference type="Proteomes" id="UP000077266"/>
    </source>
</evidence>
<proteinExistence type="predicted"/>
<dbReference type="InParanoid" id="A0A165KK93"/>
<protein>
    <submittedName>
        <fullName evidence="2">Uncharacterized protein</fullName>
    </submittedName>
</protein>
<name>A0A165KK93_EXIGL</name>
<organism evidence="2 3">
    <name type="scientific">Exidia glandulosa HHB12029</name>
    <dbReference type="NCBI Taxonomy" id="1314781"/>
    <lineage>
        <taxon>Eukaryota</taxon>
        <taxon>Fungi</taxon>
        <taxon>Dikarya</taxon>
        <taxon>Basidiomycota</taxon>
        <taxon>Agaricomycotina</taxon>
        <taxon>Agaricomycetes</taxon>
        <taxon>Auriculariales</taxon>
        <taxon>Exidiaceae</taxon>
        <taxon>Exidia</taxon>
    </lineage>
</organism>
<keyword evidence="1" id="KW-0812">Transmembrane</keyword>
<sequence>MAGAARMGPDCRFKSRLRWLRTALTADLGVTLMLVFILSIGEIQLHSSPYGSARATTDEVLARVSRLALTVKGASARPKS</sequence>
<keyword evidence="1" id="KW-1133">Transmembrane helix</keyword>
<keyword evidence="3" id="KW-1185">Reference proteome</keyword>